<feature type="transmembrane region" description="Helical" evidence="1">
    <location>
        <begin position="6"/>
        <end position="27"/>
    </location>
</feature>
<dbReference type="Proteomes" id="UP000185192">
    <property type="component" value="Unassembled WGS sequence"/>
</dbReference>
<dbReference type="RefSeq" id="WP_204244797.1">
    <property type="nucleotide sequence ID" value="NZ_FSQW01000002.1"/>
</dbReference>
<sequence length="50" mass="5574">MNHWPFVIASYLIVLFGTMAVVAFSYASMRKAERHAEALTRKRSGAKTGT</sequence>
<protein>
    <recommendedName>
        <fullName evidence="4">Heme exporter protein D</fullName>
    </recommendedName>
</protein>
<evidence type="ECO:0000313" key="3">
    <source>
        <dbReference type="Proteomes" id="UP000185192"/>
    </source>
</evidence>
<keyword evidence="1" id="KW-0472">Membrane</keyword>
<proteinExistence type="predicted"/>
<gene>
    <name evidence="2" type="ORF">SAMN02745824_2780</name>
</gene>
<organism evidence="2 3">
    <name type="scientific">Parasphingorhabdus marina DSM 22363</name>
    <dbReference type="NCBI Taxonomy" id="1123272"/>
    <lineage>
        <taxon>Bacteria</taxon>
        <taxon>Pseudomonadati</taxon>
        <taxon>Pseudomonadota</taxon>
        <taxon>Alphaproteobacteria</taxon>
        <taxon>Sphingomonadales</taxon>
        <taxon>Sphingomonadaceae</taxon>
        <taxon>Parasphingorhabdus</taxon>
    </lineage>
</organism>
<keyword evidence="1" id="KW-0812">Transmembrane</keyword>
<evidence type="ECO:0008006" key="4">
    <source>
        <dbReference type="Google" id="ProtNLM"/>
    </source>
</evidence>
<evidence type="ECO:0000313" key="2">
    <source>
        <dbReference type="EMBL" id="SIO05540.1"/>
    </source>
</evidence>
<evidence type="ECO:0000256" key="1">
    <source>
        <dbReference type="SAM" id="Phobius"/>
    </source>
</evidence>
<accession>A0A1N6GDD3</accession>
<reference evidence="3" key="1">
    <citation type="submission" date="2016-11" db="EMBL/GenBank/DDBJ databases">
        <authorList>
            <person name="Varghese N."/>
            <person name="Submissions S."/>
        </authorList>
    </citation>
    <scope>NUCLEOTIDE SEQUENCE [LARGE SCALE GENOMIC DNA]</scope>
    <source>
        <strain evidence="3">DSM 22363</strain>
    </source>
</reference>
<keyword evidence="1" id="KW-1133">Transmembrane helix</keyword>
<dbReference type="EMBL" id="FSQW01000002">
    <property type="protein sequence ID" value="SIO05540.1"/>
    <property type="molecule type" value="Genomic_DNA"/>
</dbReference>
<name>A0A1N6GDD3_9SPHN</name>
<keyword evidence="3" id="KW-1185">Reference proteome</keyword>
<dbReference type="AlphaFoldDB" id="A0A1N6GDD3"/>